<evidence type="ECO:0000313" key="9">
    <source>
        <dbReference type="EMBL" id="NJB71796.1"/>
    </source>
</evidence>
<dbReference type="GO" id="GO:0008488">
    <property type="term" value="F:gamma-glutamyl carboxylase activity"/>
    <property type="evidence" value="ECO:0007669"/>
    <property type="project" value="InterPro"/>
</dbReference>
<feature type="transmembrane region" description="Helical" evidence="7">
    <location>
        <begin position="149"/>
        <end position="167"/>
    </location>
</feature>
<dbReference type="SMART" id="SM00752">
    <property type="entry name" value="HTTM"/>
    <property type="match status" value="1"/>
</dbReference>
<name>A0A846QS25_9FLAO</name>
<protein>
    <recommendedName>
        <fullName evidence="8">HTTM-like domain-containing protein</fullName>
    </recommendedName>
</protein>
<dbReference type="InterPro" id="IPR007782">
    <property type="entry name" value="VKG_COase"/>
</dbReference>
<dbReference type="PANTHER" id="PTHR12639:SF7">
    <property type="entry name" value="HTTM DOMAIN-CONTAINING PROTEIN"/>
    <property type="match status" value="1"/>
</dbReference>
<evidence type="ECO:0000256" key="1">
    <source>
        <dbReference type="ARBA" id="ARBA00004127"/>
    </source>
</evidence>
<feature type="transmembrane region" description="Helical" evidence="7">
    <location>
        <begin position="230"/>
        <end position="253"/>
    </location>
</feature>
<feature type="transmembrane region" description="Helical" evidence="7">
    <location>
        <begin position="61"/>
        <end position="81"/>
    </location>
</feature>
<dbReference type="GO" id="GO:0012505">
    <property type="term" value="C:endomembrane system"/>
    <property type="evidence" value="ECO:0007669"/>
    <property type="project" value="UniProtKB-SubCell"/>
</dbReference>
<dbReference type="EMBL" id="JAATJJ010000001">
    <property type="protein sequence ID" value="NJB71796.1"/>
    <property type="molecule type" value="Genomic_DNA"/>
</dbReference>
<dbReference type="GO" id="GO:0019842">
    <property type="term" value="F:vitamin binding"/>
    <property type="evidence" value="ECO:0007669"/>
    <property type="project" value="TreeGrafter"/>
</dbReference>
<comment type="subcellular location">
    <subcellularLocation>
        <location evidence="1">Endomembrane system</location>
        <topology evidence="1">Multi-pass membrane protein</topology>
    </subcellularLocation>
</comment>
<keyword evidence="4 7" id="KW-0472">Membrane</keyword>
<feature type="transmembrane region" description="Helical" evidence="7">
    <location>
        <begin position="110"/>
        <end position="128"/>
    </location>
</feature>
<sequence length="441" mass="51590">MIDRFLFKKIDNSPLILFRIFFGILIACECYGAIVTGWVRINLVEPKFTFNFIGFDWLQLFVGNGMYIYFVIMGSLGILIALGYKYRFSMVAFTILWTGVYLLQKTSYNNHYYLLILISFLMIFMPAHRAISLDAKKNTSIKTNTMPNWVKWVIIAQLFIVYTYASLAKLYGDWLDFSFIKLLMQGKANYFLIGEFLQQSSAHKIVAIFGILFDFLIVPALLWKPTRKIAFCFAVFFHLFNSFVFQIGIFPYLSLVFTVFFFDGKTIKNIFFKKKTLYTAKEIETPSYRRIFVIGTSIYFCIQLVLPIRHHFIKDNVLWTEEGHRLSWRMMLRSRSGTIIFKVKDKETGKVETIKTSDYLTKKQTRRIAVYPDFIWQFAQRLKKEYAKKGQNIEVHAVNSRASINGKASVPFIDPQVDLASIPWKPFSHSEWIFPSKEGNK</sequence>
<accession>A0A846QS25</accession>
<feature type="transmembrane region" description="Helical" evidence="7">
    <location>
        <begin position="205"/>
        <end position="223"/>
    </location>
</feature>
<feature type="domain" description="HTTM-like" evidence="8">
    <location>
        <begin position="7"/>
        <end position="266"/>
    </location>
</feature>
<evidence type="ECO:0000256" key="2">
    <source>
        <dbReference type="ARBA" id="ARBA00022692"/>
    </source>
</evidence>
<organism evidence="9 10">
    <name type="scientific">Saonia flava</name>
    <dbReference type="NCBI Taxonomy" id="523696"/>
    <lineage>
        <taxon>Bacteria</taxon>
        <taxon>Pseudomonadati</taxon>
        <taxon>Bacteroidota</taxon>
        <taxon>Flavobacteriia</taxon>
        <taxon>Flavobacteriales</taxon>
        <taxon>Flavobacteriaceae</taxon>
        <taxon>Saonia</taxon>
    </lineage>
</organism>
<proteinExistence type="predicted"/>
<reference evidence="9 10" key="1">
    <citation type="submission" date="2020-03" db="EMBL/GenBank/DDBJ databases">
        <title>Genomic Encyclopedia of Type Strains, Phase IV (KMG-IV): sequencing the most valuable type-strain genomes for metagenomic binning, comparative biology and taxonomic classification.</title>
        <authorList>
            <person name="Goeker M."/>
        </authorList>
    </citation>
    <scope>NUCLEOTIDE SEQUENCE [LARGE SCALE GENOMIC DNA]</scope>
    <source>
        <strain evidence="9 10">DSM 29762</strain>
    </source>
</reference>
<dbReference type="Pfam" id="PF22777">
    <property type="entry name" value="VKGC_lumenal_dom"/>
    <property type="match status" value="1"/>
</dbReference>
<dbReference type="RefSeq" id="WP_167963936.1">
    <property type="nucleotide sequence ID" value="NZ_JAATJJ010000001.1"/>
</dbReference>
<keyword evidence="2 7" id="KW-0812">Transmembrane</keyword>
<dbReference type="InterPro" id="IPR011020">
    <property type="entry name" value="HTTM-like"/>
</dbReference>
<evidence type="ECO:0000256" key="5">
    <source>
        <dbReference type="ARBA" id="ARBA00023157"/>
    </source>
</evidence>
<keyword evidence="10" id="KW-1185">Reference proteome</keyword>
<evidence type="ECO:0000313" key="10">
    <source>
        <dbReference type="Proteomes" id="UP000590442"/>
    </source>
</evidence>
<dbReference type="InterPro" id="IPR053935">
    <property type="entry name" value="VKGC_lumenal_dom"/>
</dbReference>
<evidence type="ECO:0000256" key="6">
    <source>
        <dbReference type="ARBA" id="ARBA00023239"/>
    </source>
</evidence>
<comment type="caution">
    <text evidence="9">The sequence shown here is derived from an EMBL/GenBank/DDBJ whole genome shotgun (WGS) entry which is preliminary data.</text>
</comment>
<gene>
    <name evidence="9" type="ORF">GGR42_002258</name>
</gene>
<evidence type="ECO:0000256" key="4">
    <source>
        <dbReference type="ARBA" id="ARBA00023136"/>
    </source>
</evidence>
<feature type="transmembrane region" description="Helical" evidence="7">
    <location>
        <begin position="88"/>
        <end position="104"/>
    </location>
</feature>
<keyword evidence="5" id="KW-1015">Disulfide bond</keyword>
<dbReference type="AlphaFoldDB" id="A0A846QS25"/>
<evidence type="ECO:0000259" key="8">
    <source>
        <dbReference type="SMART" id="SM00752"/>
    </source>
</evidence>
<dbReference type="Proteomes" id="UP000590442">
    <property type="component" value="Unassembled WGS sequence"/>
</dbReference>
<feature type="transmembrane region" description="Helical" evidence="7">
    <location>
        <begin position="20"/>
        <end position="41"/>
    </location>
</feature>
<dbReference type="Pfam" id="PF05090">
    <property type="entry name" value="HTTM"/>
    <property type="match status" value="1"/>
</dbReference>
<dbReference type="PANTHER" id="PTHR12639">
    <property type="entry name" value="VITAMIN K-DEPENDENT GAMMA-CARBOXYLASE"/>
    <property type="match status" value="1"/>
</dbReference>
<evidence type="ECO:0000256" key="7">
    <source>
        <dbReference type="SAM" id="Phobius"/>
    </source>
</evidence>
<keyword evidence="6" id="KW-0456">Lyase</keyword>
<dbReference type="InterPro" id="IPR053934">
    <property type="entry name" value="HTTM_dom"/>
</dbReference>
<keyword evidence="3 7" id="KW-1133">Transmembrane helix</keyword>
<evidence type="ECO:0000256" key="3">
    <source>
        <dbReference type="ARBA" id="ARBA00022989"/>
    </source>
</evidence>